<dbReference type="Proteomes" id="UP000074410">
    <property type="component" value="Unassembled WGS sequence"/>
</dbReference>
<gene>
    <name evidence="1" type="ORF">NS258_16785</name>
</gene>
<feature type="non-terminal residue" evidence="1">
    <location>
        <position position="214"/>
    </location>
</feature>
<protein>
    <submittedName>
        <fullName evidence="1">Uncharacterized protein</fullName>
    </submittedName>
</protein>
<dbReference type="SUPFAM" id="SSF53613">
    <property type="entry name" value="Ribokinase-like"/>
    <property type="match status" value="1"/>
</dbReference>
<sequence>MHVAGGLYREICLRPAWNGVFGSGGRAALCAAALSGAATLHTYAEYELFHGLEAYRDRGVRMRLARRDEAIAFAYFHPLSTPHREPATIASCEPIEVRGDVVLRFGFVEGEAVVSAGRAVYDPQGWRGPRDFAENGSTAGELALVLNEAELEAMGGAGQVDDAARDLIRSGRATSVIVKRGFRGAVVVDSALRLHYVPAFRSERLFQNGTGSLF</sequence>
<dbReference type="AlphaFoldDB" id="A0A147J4I3"/>
<organism evidence="1 2">
    <name type="scientific">Sphingomonas sanguinis</name>
    <dbReference type="NCBI Taxonomy" id="33051"/>
    <lineage>
        <taxon>Bacteria</taxon>
        <taxon>Pseudomonadati</taxon>
        <taxon>Pseudomonadota</taxon>
        <taxon>Alphaproteobacteria</taxon>
        <taxon>Sphingomonadales</taxon>
        <taxon>Sphingomonadaceae</taxon>
        <taxon>Sphingomonas</taxon>
    </lineage>
</organism>
<dbReference type="GO" id="GO:0003824">
    <property type="term" value="F:catalytic activity"/>
    <property type="evidence" value="ECO:0007669"/>
    <property type="project" value="UniProtKB-ARBA"/>
</dbReference>
<name>A0A147J4I3_9SPHN</name>
<evidence type="ECO:0000313" key="1">
    <source>
        <dbReference type="EMBL" id="KTW06538.1"/>
    </source>
</evidence>
<accession>A0A147J4I3</accession>
<dbReference type="Gene3D" id="3.40.1190.20">
    <property type="match status" value="1"/>
</dbReference>
<dbReference type="EMBL" id="LDTC01000178">
    <property type="protein sequence ID" value="KTW06538.1"/>
    <property type="molecule type" value="Genomic_DNA"/>
</dbReference>
<evidence type="ECO:0000313" key="2">
    <source>
        <dbReference type="Proteomes" id="UP000074410"/>
    </source>
</evidence>
<dbReference type="InterPro" id="IPR029056">
    <property type="entry name" value="Ribokinase-like"/>
</dbReference>
<reference evidence="1 2" key="1">
    <citation type="journal article" date="2016" name="Front. Microbiol.">
        <title>Genomic Resource of Rice Seed Associated Bacteria.</title>
        <authorList>
            <person name="Midha S."/>
            <person name="Bansal K."/>
            <person name="Sharma S."/>
            <person name="Kumar N."/>
            <person name="Patil P.P."/>
            <person name="Chaudhry V."/>
            <person name="Patil P.B."/>
        </authorList>
    </citation>
    <scope>NUCLEOTIDE SEQUENCE [LARGE SCALE GENOMIC DNA]</scope>
    <source>
        <strain evidence="1 2">NS258</strain>
    </source>
</reference>
<proteinExistence type="predicted"/>
<comment type="caution">
    <text evidence="1">The sequence shown here is derived from an EMBL/GenBank/DDBJ whole genome shotgun (WGS) entry which is preliminary data.</text>
</comment>